<dbReference type="PROSITE" id="PS50850">
    <property type="entry name" value="MFS"/>
    <property type="match status" value="1"/>
</dbReference>
<dbReference type="AlphaFoldDB" id="I1XG09"/>
<dbReference type="SUPFAM" id="SSF103473">
    <property type="entry name" value="MFS general substrate transporter"/>
    <property type="match status" value="2"/>
</dbReference>
<evidence type="ECO:0000256" key="2">
    <source>
        <dbReference type="ARBA" id="ARBA00008432"/>
    </source>
</evidence>
<dbReference type="InterPro" id="IPR004737">
    <property type="entry name" value="NO3_transporter_NarK/NarU-like"/>
</dbReference>
<evidence type="ECO:0000256" key="9">
    <source>
        <dbReference type="ARBA" id="ARBA00023136"/>
    </source>
</evidence>
<evidence type="ECO:0000256" key="5">
    <source>
        <dbReference type="ARBA" id="ARBA00022519"/>
    </source>
</evidence>
<keyword evidence="11" id="KW-1185">Reference proteome</keyword>
<keyword evidence="6" id="KW-0812">Transmembrane</keyword>
<dbReference type="eggNOG" id="COG2223">
    <property type="taxonomic scope" value="Bacteria"/>
</dbReference>
<dbReference type="CDD" id="cd17341">
    <property type="entry name" value="MFS_NRT2_like"/>
    <property type="match status" value="1"/>
</dbReference>
<dbReference type="InterPro" id="IPR020846">
    <property type="entry name" value="MFS_dom"/>
</dbReference>
<evidence type="ECO:0000256" key="7">
    <source>
        <dbReference type="ARBA" id="ARBA00022989"/>
    </source>
</evidence>
<dbReference type="NCBIfam" id="TIGR00886">
    <property type="entry name" value="2A0108"/>
    <property type="match status" value="1"/>
</dbReference>
<dbReference type="RefSeq" id="WP_014705703.1">
    <property type="nucleotide sequence ID" value="NC_017857.3"/>
</dbReference>
<evidence type="ECO:0000256" key="3">
    <source>
        <dbReference type="ARBA" id="ARBA00022448"/>
    </source>
</evidence>
<evidence type="ECO:0000256" key="4">
    <source>
        <dbReference type="ARBA" id="ARBA00022475"/>
    </source>
</evidence>
<dbReference type="PATRIC" id="fig|754476.3.peg.474"/>
<evidence type="ECO:0000313" key="11">
    <source>
        <dbReference type="Proteomes" id="UP000009144"/>
    </source>
</evidence>
<dbReference type="GO" id="GO:0015113">
    <property type="term" value="F:nitrite transmembrane transporter activity"/>
    <property type="evidence" value="ECO:0007669"/>
    <property type="project" value="InterPro"/>
</dbReference>
<reference evidence="10 11" key="1">
    <citation type="journal article" date="2012" name="J. Bacteriol.">
        <title>Complete genome sequences of Methylophaga sp. strain JAM1 and Methylophaga sp. strain JAM7.</title>
        <authorList>
            <person name="Villeneuve C."/>
            <person name="Martineau C."/>
            <person name="Mauffrey F."/>
            <person name="Villemur R."/>
        </authorList>
    </citation>
    <scope>NUCLEOTIDE SEQUENCE [LARGE SCALE GENOMIC DNA]</scope>
    <source>
        <strain evidence="10 11">JAM1</strain>
    </source>
</reference>
<dbReference type="InterPro" id="IPR036259">
    <property type="entry name" value="MFS_trans_sf"/>
</dbReference>
<evidence type="ECO:0000256" key="1">
    <source>
        <dbReference type="ARBA" id="ARBA00004429"/>
    </source>
</evidence>
<accession>I1XG09</accession>
<dbReference type="EMBL" id="CP003390">
    <property type="protein sequence ID" value="AFI83328.1"/>
    <property type="molecule type" value="Genomic_DNA"/>
</dbReference>
<comment type="similarity">
    <text evidence="2">Belongs to the major facilitator superfamily. Nitrate/nitrite porter (TC 2.A.1.8) family.</text>
</comment>
<dbReference type="FunFam" id="1.20.1250.20:FF:000024">
    <property type="entry name" value="Nitrite extrusion protein NarK"/>
    <property type="match status" value="1"/>
</dbReference>
<keyword evidence="9" id="KW-0472">Membrane</keyword>
<name>I1XG09_METNJ</name>
<dbReference type="Pfam" id="PF07690">
    <property type="entry name" value="MFS_1"/>
    <property type="match status" value="2"/>
</dbReference>
<keyword evidence="3" id="KW-0813">Transport</keyword>
<evidence type="ECO:0000313" key="10">
    <source>
        <dbReference type="EMBL" id="AFI83328.1"/>
    </source>
</evidence>
<protein>
    <submittedName>
        <fullName evidence="10">Nitrate/nitrite transporter</fullName>
    </submittedName>
</protein>
<organism evidence="10 11">
    <name type="scientific">Methylophaga nitratireducenticrescens</name>
    <dbReference type="NCBI Taxonomy" id="754476"/>
    <lineage>
        <taxon>Bacteria</taxon>
        <taxon>Pseudomonadati</taxon>
        <taxon>Pseudomonadota</taxon>
        <taxon>Gammaproteobacteria</taxon>
        <taxon>Thiotrichales</taxon>
        <taxon>Piscirickettsiaceae</taxon>
        <taxon>Methylophaga</taxon>
    </lineage>
</organism>
<proteinExistence type="inferred from homology"/>
<keyword evidence="4" id="KW-1003">Cell membrane</keyword>
<dbReference type="InterPro" id="IPR044772">
    <property type="entry name" value="NO3_transporter"/>
</dbReference>
<dbReference type="HOGENOM" id="CLU_001265_21_1_6"/>
<dbReference type="GO" id="GO:0015291">
    <property type="term" value="F:secondary active transmembrane transporter activity"/>
    <property type="evidence" value="ECO:0007669"/>
    <property type="project" value="UniProtKB-ARBA"/>
</dbReference>
<dbReference type="GO" id="GO:0042128">
    <property type="term" value="P:nitrate assimilation"/>
    <property type="evidence" value="ECO:0007669"/>
    <property type="project" value="UniProtKB-KW"/>
</dbReference>
<evidence type="ECO:0000256" key="8">
    <source>
        <dbReference type="ARBA" id="ARBA00023063"/>
    </source>
</evidence>
<dbReference type="PANTHER" id="PTHR23515">
    <property type="entry name" value="HIGH-AFFINITY NITRATE TRANSPORTER 2.3"/>
    <property type="match status" value="1"/>
</dbReference>
<dbReference type="GO" id="GO:0015112">
    <property type="term" value="F:nitrate transmembrane transporter activity"/>
    <property type="evidence" value="ECO:0007669"/>
    <property type="project" value="InterPro"/>
</dbReference>
<comment type="subcellular location">
    <subcellularLocation>
        <location evidence="1">Cell inner membrane</location>
        <topology evidence="1">Multi-pass membrane protein</topology>
    </subcellularLocation>
</comment>
<dbReference type="Gene3D" id="1.20.1250.20">
    <property type="entry name" value="MFS general substrate transporter like domains"/>
    <property type="match status" value="3"/>
</dbReference>
<reference evidence="10 11" key="2">
    <citation type="journal article" date="2013" name="Int. J. Syst. Evol. Microbiol.">
        <title>Methylophaga nitratireducenticrescens sp. nov. and Methylophaga frappieri sp. nov., isolated from the biofilm of the methanol-fed denitrification system treating the seawater at the Montreal Biodome.</title>
        <authorList>
            <person name="Villeneuve C."/>
            <person name="Martineau C."/>
            <person name="Mauffrey F."/>
            <person name="Villemur R."/>
        </authorList>
    </citation>
    <scope>NUCLEOTIDE SEQUENCE [LARGE SCALE GENOMIC DNA]</scope>
    <source>
        <strain evidence="10 11">JAM1</strain>
    </source>
</reference>
<dbReference type="STRING" id="754476.Q7A_479"/>
<dbReference type="InterPro" id="IPR011701">
    <property type="entry name" value="MFS"/>
</dbReference>
<keyword evidence="5" id="KW-0997">Cell inner membrane</keyword>
<sequence length="883" mass="96586">MISKSFPPTEFAQKRTLWLVSISLMFCFAAWTVLSVVGIKIRDEMGFLNTQLALLMAMPVLTGALCRLVFGVLSDYLGGRRVFTLLMLIPAAFLWLFSLSESYGMMLLSSAGFGLLGGSFVVGAGYTSSWFSQSDQAKALVILGSATMGMAMTSFGTALLLQYLSWQQMIQLTALTLVVVAIGFQLLAHPEPVRSELRKQLLSRLTPITEPAVWRFAFYYFLLFGGLIALVLWLPVYLIEVYRLGLIQAGAVTAIFIVVTSLMRLPAMKLVSRIGARRSMYLSFGMVMVSTFLLSYPPTTYVVHGVTASYQFAFSINIVSFIVLICVLGCFLSLGNVAVFKHIPDYFPNHIGIVVGTIAMIGGLGGFLLPLTFGLISDVVGVWQISFILLCFMAGTSMLWMHFTIRRAERIEWSLGQSVSDLPELSTPSVFILEDWRPEDQRFWQQTGKSIARRNLWISIPCLFLAFAVWTIWSILVVKMPDLGFAYSANQLFWLAALPALSGATLRLFYGFMVPVFGGRRWTALSTASLLIPCIWLSLALQNPDTPYITMMILALLCGFGGGNFSSSMANISFFFPKKEKGTALGLNAGLGNLGVSAMQLIAPIIISSSLLGGEPLIVMQGSQIDKPIWLHNAALIWVPFIAVAAIVAWFGMNDISSTKSSFSDQAIIFKRLDNWTMCILYLGTFGSFIGFAAGFPLLSGKLFPEIDAMKYAFIGPLIGALARPLGGLLADKFSGAVITFWLFIVMVVGVVGVMTFLPSANSQGHFGGFFTMFLLLFLASGAGNGSTFRMVPVICLTLRSKALGKDKQEQAIIEANRESAAILGFISAIAAYGGFFIPKAYGTALSISGDVRAAFFGFILFYLICIFLTAYFYMGKKARVKC</sequence>
<evidence type="ECO:0000256" key="6">
    <source>
        <dbReference type="ARBA" id="ARBA00022692"/>
    </source>
</evidence>
<dbReference type="Proteomes" id="UP000009144">
    <property type="component" value="Chromosome"/>
</dbReference>
<dbReference type="KEGG" id="mej:Q7A_479"/>
<keyword evidence="7" id="KW-1133">Transmembrane helix</keyword>
<gene>
    <name evidence="10" type="ordered locus">Q7A_479</name>
</gene>
<dbReference type="GO" id="GO:0005886">
    <property type="term" value="C:plasma membrane"/>
    <property type="evidence" value="ECO:0007669"/>
    <property type="project" value="UniProtKB-SubCell"/>
</dbReference>
<keyword evidence="8" id="KW-0534">Nitrate assimilation</keyword>